<evidence type="ECO:0000313" key="3">
    <source>
        <dbReference type="Proteomes" id="UP001595799"/>
    </source>
</evidence>
<sequence length="150" mass="16209">MTRFLKTTAMAGILTVGTALPAAGDSGSDMFHVYTLDQSPEDAATQLREYTEAEENWLFLAEFGLAGGKVTALKICYPEIGSDVVAAGMHTMAMMPCGHLAFYEEDGESKLSMLDLSFMTELYPDPNLENAVATARPAFEELLSEVLGVE</sequence>
<evidence type="ECO:0000313" key="2">
    <source>
        <dbReference type="EMBL" id="MFC4353316.1"/>
    </source>
</evidence>
<keyword evidence="3" id="KW-1185">Reference proteome</keyword>
<dbReference type="EMBL" id="JBHSCW010000011">
    <property type="protein sequence ID" value="MFC4353316.1"/>
    <property type="molecule type" value="Genomic_DNA"/>
</dbReference>
<dbReference type="InterPro" id="IPR005180">
    <property type="entry name" value="DUF302"/>
</dbReference>
<dbReference type="Proteomes" id="UP001595799">
    <property type="component" value="Unassembled WGS sequence"/>
</dbReference>
<dbReference type="SUPFAM" id="SSF103247">
    <property type="entry name" value="TT1751-like"/>
    <property type="match status" value="1"/>
</dbReference>
<protein>
    <submittedName>
        <fullName evidence="2">DUF302 domain-containing protein</fullName>
    </submittedName>
</protein>
<evidence type="ECO:0000256" key="1">
    <source>
        <dbReference type="SAM" id="SignalP"/>
    </source>
</evidence>
<feature type="signal peptide" evidence="1">
    <location>
        <begin position="1"/>
        <end position="21"/>
    </location>
</feature>
<accession>A0ABV8UPV4</accession>
<comment type="caution">
    <text evidence="2">The sequence shown here is derived from an EMBL/GenBank/DDBJ whole genome shotgun (WGS) entry which is preliminary data.</text>
</comment>
<organism evidence="2 3">
    <name type="scientific">Fodinicurvata halophila</name>
    <dbReference type="NCBI Taxonomy" id="1419723"/>
    <lineage>
        <taxon>Bacteria</taxon>
        <taxon>Pseudomonadati</taxon>
        <taxon>Pseudomonadota</taxon>
        <taxon>Alphaproteobacteria</taxon>
        <taxon>Rhodospirillales</taxon>
        <taxon>Rhodovibrionaceae</taxon>
        <taxon>Fodinicurvata</taxon>
    </lineage>
</organism>
<name>A0ABV8UPV4_9PROT</name>
<keyword evidence="1" id="KW-0732">Signal</keyword>
<gene>
    <name evidence="2" type="ORF">ACFOW6_17340</name>
</gene>
<dbReference type="InterPro" id="IPR035923">
    <property type="entry name" value="TT1751-like_sf"/>
</dbReference>
<dbReference type="Gene3D" id="3.30.310.70">
    <property type="entry name" value="TT1751-like domain"/>
    <property type="match status" value="1"/>
</dbReference>
<feature type="chain" id="PRO_5045534746" evidence="1">
    <location>
        <begin position="22"/>
        <end position="150"/>
    </location>
</feature>
<dbReference type="CDD" id="cd14797">
    <property type="entry name" value="DUF302"/>
    <property type="match status" value="1"/>
</dbReference>
<reference evidence="3" key="1">
    <citation type="journal article" date="2019" name="Int. J. Syst. Evol. Microbiol.">
        <title>The Global Catalogue of Microorganisms (GCM) 10K type strain sequencing project: providing services to taxonomists for standard genome sequencing and annotation.</title>
        <authorList>
            <consortium name="The Broad Institute Genomics Platform"/>
            <consortium name="The Broad Institute Genome Sequencing Center for Infectious Disease"/>
            <person name="Wu L."/>
            <person name="Ma J."/>
        </authorList>
    </citation>
    <scope>NUCLEOTIDE SEQUENCE [LARGE SCALE GENOMIC DNA]</scope>
    <source>
        <strain evidence="3">CECT 8472</strain>
    </source>
</reference>
<proteinExistence type="predicted"/>
<dbReference type="RefSeq" id="WP_382423690.1">
    <property type="nucleotide sequence ID" value="NZ_JBHSCW010000011.1"/>
</dbReference>